<protein>
    <recommendedName>
        <fullName evidence="6 7">Methionine aminopeptidase</fullName>
        <shortName evidence="6">MAP</shortName>
        <shortName evidence="6">MetAP</shortName>
        <ecNumber evidence="6 7">3.4.11.18</ecNumber>
    </recommendedName>
    <alternativeName>
        <fullName evidence="6">Peptidase M</fullName>
    </alternativeName>
</protein>
<dbReference type="InterPro" id="IPR036005">
    <property type="entry name" value="Creatinase/aminopeptidase-like"/>
</dbReference>
<feature type="binding site" evidence="6">
    <location>
        <position position="187"/>
    </location>
    <ligand>
        <name>substrate</name>
    </ligand>
</feature>
<dbReference type="GO" id="GO:0006508">
    <property type="term" value="P:proteolysis"/>
    <property type="evidence" value="ECO:0007669"/>
    <property type="project" value="UniProtKB-KW"/>
</dbReference>
<evidence type="ECO:0000259" key="8">
    <source>
        <dbReference type="Pfam" id="PF00557"/>
    </source>
</evidence>
<comment type="subunit">
    <text evidence="6">Monomer.</text>
</comment>
<dbReference type="CDD" id="cd01086">
    <property type="entry name" value="MetAP1"/>
    <property type="match status" value="1"/>
</dbReference>
<sequence length="264" mass="28583">MRYSTQTEHGKPIPLYDEAGFEAMRAAGRVAADTLDFIAPHVRAGVSTATLDAMCEEFMRAAGSIPATIDYHGYKHASCISVNHVVTHGIPSDKKILREGDIVNIDVTPKLNGWFGDTSRTFEVGTVSILAKRLVSSAYEAMMTGVRTVRPGATLGDVGAAIETYIKAQGFSSVRDFCGHGIGQVFHDTPQVTHYGRPGTGIVLEPGMIFTIEPMVNVGTHQVTVLPDKWTTVTKDRKWSAQFEHSVAVTESGVEIFTLSAAER</sequence>
<dbReference type="GO" id="GO:0070006">
    <property type="term" value="F:metalloaminopeptidase activity"/>
    <property type="evidence" value="ECO:0007669"/>
    <property type="project" value="UniProtKB-UniRule"/>
</dbReference>
<keyword evidence="3 6" id="KW-0645">Protease</keyword>
<dbReference type="PROSITE" id="PS00680">
    <property type="entry name" value="MAP_1"/>
    <property type="match status" value="1"/>
</dbReference>
<accession>A0A2D2DEE5</accession>
<evidence type="ECO:0000256" key="2">
    <source>
        <dbReference type="ARBA" id="ARBA00022438"/>
    </source>
</evidence>
<dbReference type="OrthoDB" id="9802055at2"/>
<feature type="binding site" evidence="6">
    <location>
        <position position="117"/>
    </location>
    <ligand>
        <name>a divalent metal cation</name>
        <dbReference type="ChEBI" id="CHEBI:60240"/>
        <label>1</label>
    </ligand>
</feature>
<keyword evidence="4 6" id="KW-0479">Metal-binding</keyword>
<comment type="catalytic activity">
    <reaction evidence="6 7">
        <text>Release of N-terminal amino acids, preferentially methionine, from peptides and arylamides.</text>
        <dbReference type="EC" id="3.4.11.18"/>
    </reaction>
</comment>
<dbReference type="GO" id="GO:0005829">
    <property type="term" value="C:cytosol"/>
    <property type="evidence" value="ECO:0007669"/>
    <property type="project" value="TreeGrafter"/>
</dbReference>
<feature type="binding site" evidence="6">
    <location>
        <position position="213"/>
    </location>
    <ligand>
        <name>a divalent metal cation</name>
        <dbReference type="ChEBI" id="CHEBI:60240"/>
        <label>2</label>
        <note>catalytic</note>
    </ligand>
</feature>
<dbReference type="PANTHER" id="PTHR43330">
    <property type="entry name" value="METHIONINE AMINOPEPTIDASE"/>
    <property type="match status" value="1"/>
</dbReference>
<evidence type="ECO:0000256" key="4">
    <source>
        <dbReference type="ARBA" id="ARBA00022723"/>
    </source>
</evidence>
<evidence type="ECO:0000256" key="1">
    <source>
        <dbReference type="ARBA" id="ARBA00002521"/>
    </source>
</evidence>
<comment type="function">
    <text evidence="1 6">Removes the N-terminal methionine from nascent proteins. The N-terminal methionine is often cleaved when the second residue in the primary sequence is small and uncharged (Met-Ala-, Cys, Gly, Pro, Ser, Thr, or Val). Requires deformylation of the N(alpha)-formylated initiator methionine before it can be hydrolyzed.</text>
</comment>
<comment type="similarity">
    <text evidence="6">Belongs to the peptidase M24A family. Methionine aminopeptidase type 1 subfamily.</text>
</comment>
<dbReference type="InterPro" id="IPR002467">
    <property type="entry name" value="Pept_M24A_MAP1"/>
</dbReference>
<feature type="binding site" evidence="6">
    <location>
        <position position="244"/>
    </location>
    <ligand>
        <name>a divalent metal cation</name>
        <dbReference type="ChEBI" id="CHEBI:60240"/>
        <label>1</label>
    </ligand>
</feature>
<dbReference type="PRINTS" id="PR00599">
    <property type="entry name" value="MAPEPTIDASE"/>
</dbReference>
<feature type="domain" description="Peptidase M24" evidence="8">
    <location>
        <begin position="22"/>
        <end position="251"/>
    </location>
</feature>
<dbReference type="GO" id="GO:0004239">
    <property type="term" value="F:initiator methionyl aminopeptidase activity"/>
    <property type="evidence" value="ECO:0007669"/>
    <property type="project" value="UniProtKB-UniRule"/>
</dbReference>
<keyword evidence="2 6" id="KW-0031">Aminopeptidase</keyword>
<dbReference type="EMBL" id="CP024608">
    <property type="protein sequence ID" value="ATQ73357.1"/>
    <property type="molecule type" value="Genomic_DNA"/>
</dbReference>
<evidence type="ECO:0000256" key="3">
    <source>
        <dbReference type="ARBA" id="ARBA00022670"/>
    </source>
</evidence>
<evidence type="ECO:0000256" key="5">
    <source>
        <dbReference type="ARBA" id="ARBA00022801"/>
    </source>
</evidence>
<keyword evidence="5 6" id="KW-0378">Hydrolase</keyword>
<feature type="binding site" evidence="6">
    <location>
        <position position="106"/>
    </location>
    <ligand>
        <name>a divalent metal cation</name>
        <dbReference type="ChEBI" id="CHEBI:60240"/>
        <label>1</label>
    </ligand>
</feature>
<dbReference type="NCBIfam" id="TIGR00500">
    <property type="entry name" value="met_pdase_I"/>
    <property type="match status" value="1"/>
</dbReference>
<dbReference type="AlphaFoldDB" id="A0A2D2DEE5"/>
<dbReference type="Pfam" id="PF00557">
    <property type="entry name" value="Peptidase_M24"/>
    <property type="match status" value="1"/>
</dbReference>
<dbReference type="RefSeq" id="WP_099873214.1">
    <property type="nucleotide sequence ID" value="NZ_CP024608.1"/>
</dbReference>
<dbReference type="HAMAP" id="MF_01974">
    <property type="entry name" value="MetAP_1"/>
    <property type="match status" value="1"/>
</dbReference>
<evidence type="ECO:0000313" key="10">
    <source>
        <dbReference type="Proteomes" id="UP000229897"/>
    </source>
</evidence>
<evidence type="ECO:0000256" key="7">
    <source>
        <dbReference type="RuleBase" id="RU003653"/>
    </source>
</evidence>
<dbReference type="PANTHER" id="PTHR43330:SF27">
    <property type="entry name" value="METHIONINE AMINOPEPTIDASE"/>
    <property type="match status" value="1"/>
</dbReference>
<dbReference type="Proteomes" id="UP000229897">
    <property type="component" value="Chromosome"/>
</dbReference>
<dbReference type="EC" id="3.4.11.18" evidence="6 7"/>
<proteinExistence type="inferred from homology"/>
<dbReference type="GO" id="GO:0046872">
    <property type="term" value="F:metal ion binding"/>
    <property type="evidence" value="ECO:0007669"/>
    <property type="project" value="UniProtKB-UniRule"/>
</dbReference>
<name>A0A2D2DEE5_9BURK</name>
<reference evidence="9" key="1">
    <citation type="submission" date="2017-10" db="EMBL/GenBank/DDBJ databases">
        <title>Massilia psychrophilum sp. nov., a novel purple-pigmented bacterium isolated from Tianshan glacier, Xinjiang Municipality, China.</title>
        <authorList>
            <person name="Wang H."/>
        </authorList>
    </citation>
    <scope>NUCLEOTIDE SEQUENCE [LARGE SCALE GENOMIC DNA]</scope>
    <source>
        <strain evidence="9">B2</strain>
    </source>
</reference>
<feature type="binding site" evidence="6">
    <location>
        <position position="117"/>
    </location>
    <ligand>
        <name>a divalent metal cation</name>
        <dbReference type="ChEBI" id="CHEBI:60240"/>
        <label>2</label>
        <note>catalytic</note>
    </ligand>
</feature>
<feature type="binding site" evidence="6">
    <location>
        <position position="88"/>
    </location>
    <ligand>
        <name>substrate</name>
    </ligand>
</feature>
<comment type="cofactor">
    <cofactor evidence="6">
        <name>Co(2+)</name>
        <dbReference type="ChEBI" id="CHEBI:48828"/>
    </cofactor>
    <cofactor evidence="6">
        <name>Zn(2+)</name>
        <dbReference type="ChEBI" id="CHEBI:29105"/>
    </cofactor>
    <cofactor evidence="6">
        <name>Mn(2+)</name>
        <dbReference type="ChEBI" id="CHEBI:29035"/>
    </cofactor>
    <cofactor evidence="6">
        <name>Fe(2+)</name>
        <dbReference type="ChEBI" id="CHEBI:29033"/>
    </cofactor>
    <text evidence="6">Binds 2 divalent metal cations per subunit. Has a high-affinity and a low affinity metal-binding site. The true nature of the physiological cofactor is under debate. The enzyme is active with cobalt, zinc, manganese or divalent iron ions. Most likely, methionine aminopeptidases function as mononuclear Fe(2+)-metalloproteases under physiological conditions, and the catalytically relevant metal-binding site has been assigned to the histidine-containing high-affinity site.</text>
</comment>
<evidence type="ECO:0000313" key="9">
    <source>
        <dbReference type="EMBL" id="ATQ73357.1"/>
    </source>
</evidence>
<dbReference type="InterPro" id="IPR000994">
    <property type="entry name" value="Pept_M24"/>
</dbReference>
<gene>
    <name evidence="6 9" type="primary">map</name>
    <name evidence="9" type="ORF">CR152_01670</name>
</gene>
<feature type="binding site" evidence="6">
    <location>
        <position position="244"/>
    </location>
    <ligand>
        <name>a divalent metal cation</name>
        <dbReference type="ChEBI" id="CHEBI:60240"/>
        <label>2</label>
        <note>catalytic</note>
    </ligand>
</feature>
<keyword evidence="10" id="KW-1185">Reference proteome</keyword>
<feature type="binding site" evidence="6">
    <location>
        <position position="180"/>
    </location>
    <ligand>
        <name>a divalent metal cation</name>
        <dbReference type="ChEBI" id="CHEBI:60240"/>
        <label>2</label>
        <note>catalytic</note>
    </ligand>
</feature>
<dbReference type="SUPFAM" id="SSF55920">
    <property type="entry name" value="Creatinase/aminopeptidase"/>
    <property type="match status" value="1"/>
</dbReference>
<dbReference type="InterPro" id="IPR001714">
    <property type="entry name" value="Pept_M24_MAP"/>
</dbReference>
<dbReference type="Gene3D" id="3.90.230.10">
    <property type="entry name" value="Creatinase/methionine aminopeptidase superfamily"/>
    <property type="match status" value="1"/>
</dbReference>
<evidence type="ECO:0000256" key="6">
    <source>
        <dbReference type="HAMAP-Rule" id="MF_01974"/>
    </source>
</evidence>
<organism evidence="9 10">
    <name type="scientific">Massilia violaceinigra</name>
    <dbReference type="NCBI Taxonomy" id="2045208"/>
    <lineage>
        <taxon>Bacteria</taxon>
        <taxon>Pseudomonadati</taxon>
        <taxon>Pseudomonadota</taxon>
        <taxon>Betaproteobacteria</taxon>
        <taxon>Burkholderiales</taxon>
        <taxon>Oxalobacteraceae</taxon>
        <taxon>Telluria group</taxon>
        <taxon>Massilia</taxon>
    </lineage>
</organism>
<dbReference type="KEGG" id="mass:CR152_01670"/>